<dbReference type="SUPFAM" id="SSF49764">
    <property type="entry name" value="HSP20-like chaperones"/>
    <property type="match status" value="1"/>
</dbReference>
<dbReference type="CDD" id="cd00298">
    <property type="entry name" value="ACD_sHsps_p23-like"/>
    <property type="match status" value="1"/>
</dbReference>
<reference evidence="3" key="3">
    <citation type="submission" date="2020-03" db="EMBL/GenBank/DDBJ databases">
        <title>Sequencing and Assembly of Multiple Reported Metal-Biooxidizing Members of the Extremely Thermoacidophilic Archaeal Family Sulfolobaceae.</title>
        <authorList>
            <person name="Counts J.A."/>
            <person name="Kelly R.M."/>
        </authorList>
    </citation>
    <scope>NUCLEOTIDE SEQUENCE [LARGE SCALE GENOMIC DNA]</scope>
    <source>
        <strain evidence="3">HO1-1</strain>
    </source>
</reference>
<dbReference type="AlphaFoldDB" id="A0A2U9IRU9"/>
<dbReference type="Proteomes" id="UP000247586">
    <property type="component" value="Chromosome"/>
</dbReference>
<accession>A0A2U9IRU9</accession>
<dbReference type="STRING" id="1293036.GCA_001315825_02296"/>
<evidence type="ECO:0000313" key="3">
    <source>
        <dbReference type="Proteomes" id="UP000247586"/>
    </source>
</evidence>
<evidence type="ECO:0000256" key="1">
    <source>
        <dbReference type="SAM" id="MobiDB-lite"/>
    </source>
</evidence>
<feature type="region of interest" description="Disordered" evidence="1">
    <location>
        <begin position="1"/>
        <end position="20"/>
    </location>
</feature>
<organism evidence="2 3">
    <name type="scientific">Metallosphaera hakonensis JCM 8857 = DSM 7519</name>
    <dbReference type="NCBI Taxonomy" id="1293036"/>
    <lineage>
        <taxon>Archaea</taxon>
        <taxon>Thermoproteota</taxon>
        <taxon>Thermoprotei</taxon>
        <taxon>Sulfolobales</taxon>
        <taxon>Sulfolobaceae</taxon>
        <taxon>Metallosphaera</taxon>
    </lineage>
</organism>
<gene>
    <name evidence="2" type="ORF">DFR87_02025</name>
</gene>
<dbReference type="EMBL" id="CP029287">
    <property type="protein sequence ID" value="AWR98683.1"/>
    <property type="molecule type" value="Genomic_DNA"/>
</dbReference>
<proteinExistence type="predicted"/>
<sequence length="166" mass="18775">MFGRKKDKKDKNEKDDYQDPLMDLDEVLNQFLKMQEEMLKGFMGNGEVRTYTRRVTVGPDGQPKVEEFVNGLPVSNQGQSEIKTEPEVVESGDKVIVTVEVPEARKEELKVTLKNKTKLVIENKGDKTEVSLPGPSEPISVKLNNGVLVCTFKKSYKETLETLKIE</sequence>
<reference evidence="2 3" key="1">
    <citation type="submission" date="2018-05" db="EMBL/GenBank/DDBJ databases">
        <title>Complete Genome Sequences of Extremely Thermoacidophilic, Metal-Mobilizing Type-Strain Members of the Archaeal Family Sulfolobaceae: Acidianus brierleyi DSM-1651T, Acidianus sulfidivorans DSM-18786T, Metallosphaera hakonensis DSM-7519T, and Metallosphaera prunae DSM-10039T.</title>
        <authorList>
            <person name="Counts J.A."/>
            <person name="Kelly R.M."/>
        </authorList>
    </citation>
    <scope>NUCLEOTIDE SEQUENCE [LARGE SCALE GENOMIC DNA]</scope>
    <source>
        <strain evidence="2 3">HO1-1</strain>
    </source>
</reference>
<dbReference type="OrthoDB" id="34683at2157"/>
<dbReference type="RefSeq" id="WP_054837038.1">
    <property type="nucleotide sequence ID" value="NZ_BBBA01000021.1"/>
</dbReference>
<reference evidence="3" key="2">
    <citation type="submission" date="2020-03" db="EMBL/GenBank/DDBJ databases">
        <title>Complete Genome Sequences of Extremely Thermoacidophilic, Metal-Mobilizing Type-Strain Members of the Archaeal Family Sulfolobaceae: Acidianus brierleyi DSM-1651T, Acidianus sulfidivorans DSM-18786T, Metallosphaera hakonensis DSM-7519T, and Metallosphaera prunae DSM-10039T.</title>
        <authorList>
            <person name="Counts J.A."/>
            <person name="Kelly R.M."/>
        </authorList>
    </citation>
    <scope>NUCLEOTIDE SEQUENCE [LARGE SCALE GENOMIC DNA]</scope>
    <source>
        <strain evidence="3">HO1-1</strain>
    </source>
</reference>
<dbReference type="Gene3D" id="2.60.40.790">
    <property type="match status" value="1"/>
</dbReference>
<dbReference type="InterPro" id="IPR008978">
    <property type="entry name" value="HSP20-like_chaperone"/>
</dbReference>
<dbReference type="GeneID" id="36834081"/>
<keyword evidence="3" id="KW-1185">Reference proteome</keyword>
<dbReference type="KEGG" id="mhk:DFR87_02025"/>
<name>A0A2U9IRU9_9CREN</name>
<evidence type="ECO:0000313" key="2">
    <source>
        <dbReference type="EMBL" id="AWR98683.1"/>
    </source>
</evidence>
<protein>
    <submittedName>
        <fullName evidence="2">Heat-shock protein Hsp20</fullName>
    </submittedName>
</protein>